<dbReference type="EMBL" id="JAULSW010000025">
    <property type="protein sequence ID" value="KAK3365405.1"/>
    <property type="molecule type" value="Genomic_DNA"/>
</dbReference>
<dbReference type="AlphaFoldDB" id="A0AAE0JWL1"/>
<feature type="compositionally biased region" description="Acidic residues" evidence="1">
    <location>
        <begin position="41"/>
        <end position="55"/>
    </location>
</feature>
<name>A0AAE0JWL1_9PEZI</name>
<organism evidence="2 3">
    <name type="scientific">Podospora didyma</name>
    <dbReference type="NCBI Taxonomy" id="330526"/>
    <lineage>
        <taxon>Eukaryota</taxon>
        <taxon>Fungi</taxon>
        <taxon>Dikarya</taxon>
        <taxon>Ascomycota</taxon>
        <taxon>Pezizomycotina</taxon>
        <taxon>Sordariomycetes</taxon>
        <taxon>Sordariomycetidae</taxon>
        <taxon>Sordariales</taxon>
        <taxon>Podosporaceae</taxon>
        <taxon>Podospora</taxon>
    </lineage>
</organism>
<proteinExistence type="predicted"/>
<evidence type="ECO:0000313" key="2">
    <source>
        <dbReference type="EMBL" id="KAK3365405.1"/>
    </source>
</evidence>
<feature type="region of interest" description="Disordered" evidence="1">
    <location>
        <begin position="35"/>
        <end position="55"/>
    </location>
</feature>
<evidence type="ECO:0000256" key="1">
    <source>
        <dbReference type="SAM" id="MobiDB-lite"/>
    </source>
</evidence>
<evidence type="ECO:0000313" key="3">
    <source>
        <dbReference type="Proteomes" id="UP001285441"/>
    </source>
</evidence>
<protein>
    <recommendedName>
        <fullName evidence="4">Fungal N-terminal domain-containing protein</fullName>
    </recommendedName>
</protein>
<evidence type="ECO:0008006" key="4">
    <source>
        <dbReference type="Google" id="ProtNLM"/>
    </source>
</evidence>
<reference evidence="2" key="1">
    <citation type="journal article" date="2023" name="Mol. Phylogenet. Evol.">
        <title>Genome-scale phylogeny and comparative genomics of the fungal order Sordariales.</title>
        <authorList>
            <person name="Hensen N."/>
            <person name="Bonometti L."/>
            <person name="Westerberg I."/>
            <person name="Brannstrom I.O."/>
            <person name="Guillou S."/>
            <person name="Cros-Aarteil S."/>
            <person name="Calhoun S."/>
            <person name="Haridas S."/>
            <person name="Kuo A."/>
            <person name="Mondo S."/>
            <person name="Pangilinan J."/>
            <person name="Riley R."/>
            <person name="LaButti K."/>
            <person name="Andreopoulos B."/>
            <person name="Lipzen A."/>
            <person name="Chen C."/>
            <person name="Yan M."/>
            <person name="Daum C."/>
            <person name="Ng V."/>
            <person name="Clum A."/>
            <person name="Steindorff A."/>
            <person name="Ohm R.A."/>
            <person name="Martin F."/>
            <person name="Silar P."/>
            <person name="Natvig D.O."/>
            <person name="Lalanne C."/>
            <person name="Gautier V."/>
            <person name="Ament-Velasquez S.L."/>
            <person name="Kruys A."/>
            <person name="Hutchinson M.I."/>
            <person name="Powell A.J."/>
            <person name="Barry K."/>
            <person name="Miller A.N."/>
            <person name="Grigoriev I.V."/>
            <person name="Debuchy R."/>
            <person name="Gladieux P."/>
            <person name="Hiltunen Thoren M."/>
            <person name="Johannesson H."/>
        </authorList>
    </citation>
    <scope>NUCLEOTIDE SEQUENCE</scope>
    <source>
        <strain evidence="2">CBS 232.78</strain>
    </source>
</reference>
<accession>A0AAE0JWL1</accession>
<comment type="caution">
    <text evidence="2">The sequence shown here is derived from an EMBL/GenBank/DDBJ whole genome shotgun (WGS) entry which is preliminary data.</text>
</comment>
<dbReference type="Proteomes" id="UP001285441">
    <property type="component" value="Unassembled WGS sequence"/>
</dbReference>
<gene>
    <name evidence="2" type="ORF">B0H63DRAFT_540168</name>
</gene>
<keyword evidence="3" id="KW-1185">Reference proteome</keyword>
<sequence length="230" mass="24682">MVVVQSVRFVLWNSAVAQRYTRGVVGDATALTGAAETVGGENDDEDEDASDGDGDEAVENAKVLGVAGIASLGLSIAKALYAVADEMSAAGYEVRMNAKDIDALAKLVFQVQHTIDGARCPAVEMAEIKAAVGEILDTCGSILKPLQDTLKDLQPLLPHFRDSPSKLLQVALRIRFDRSTASQKMIDSNKKCQDAVSFTSELDSCPKPCHLRPDEHGGENSRTAEIWVYC</sequence>
<reference evidence="2" key="2">
    <citation type="submission" date="2023-06" db="EMBL/GenBank/DDBJ databases">
        <authorList>
            <consortium name="Lawrence Berkeley National Laboratory"/>
            <person name="Haridas S."/>
            <person name="Hensen N."/>
            <person name="Bonometti L."/>
            <person name="Westerberg I."/>
            <person name="Brannstrom I.O."/>
            <person name="Guillou S."/>
            <person name="Cros-Aarteil S."/>
            <person name="Calhoun S."/>
            <person name="Kuo A."/>
            <person name="Mondo S."/>
            <person name="Pangilinan J."/>
            <person name="Riley R."/>
            <person name="LaButti K."/>
            <person name="Andreopoulos B."/>
            <person name="Lipzen A."/>
            <person name="Chen C."/>
            <person name="Yanf M."/>
            <person name="Daum C."/>
            <person name="Ng V."/>
            <person name="Clum A."/>
            <person name="Steindorff A."/>
            <person name="Ohm R."/>
            <person name="Martin F."/>
            <person name="Silar P."/>
            <person name="Natvig D."/>
            <person name="Lalanne C."/>
            <person name="Gautier V."/>
            <person name="Ament-velasquez S.L."/>
            <person name="Kruys A."/>
            <person name="Hutchinson M.I."/>
            <person name="Powell A.J."/>
            <person name="Barry K."/>
            <person name="Miller A.N."/>
            <person name="Grigoriev I.V."/>
            <person name="Debuchy R."/>
            <person name="Gladieux P."/>
            <person name="Thoren M.H."/>
            <person name="Johannesson H."/>
        </authorList>
    </citation>
    <scope>NUCLEOTIDE SEQUENCE</scope>
    <source>
        <strain evidence="2">CBS 232.78</strain>
    </source>
</reference>